<organism evidence="1 2">
    <name type="scientific">Tunturiibacter gelidiferens</name>
    <dbReference type="NCBI Taxonomy" id="3069689"/>
    <lineage>
        <taxon>Bacteria</taxon>
        <taxon>Pseudomonadati</taxon>
        <taxon>Acidobacteriota</taxon>
        <taxon>Terriglobia</taxon>
        <taxon>Terriglobales</taxon>
        <taxon>Acidobacteriaceae</taxon>
        <taxon>Tunturiibacter</taxon>
    </lineage>
</organism>
<sequence length="118" mass="13404">MMASLSDEDRTAAIAILEQLRAKIAGVAGEDRERLFQLRRYILKRLEFDESGTPTQRRKLKDAKRKSQLGLCALCQTALPERGAELDRFRAIEGYTARNTHLVCHSCHQKAEAERGFT</sequence>
<dbReference type="Gene3D" id="1.10.30.50">
    <property type="match status" value="1"/>
</dbReference>
<comment type="caution">
    <text evidence="1">The sequence shown here is derived from an EMBL/GenBank/DDBJ whole genome shotgun (WGS) entry which is preliminary data.</text>
</comment>
<dbReference type="Proteomes" id="UP000535182">
    <property type="component" value="Unassembled WGS sequence"/>
</dbReference>
<evidence type="ECO:0000313" key="1">
    <source>
        <dbReference type="EMBL" id="MBB5327235.1"/>
    </source>
</evidence>
<evidence type="ECO:0000313" key="2">
    <source>
        <dbReference type="Proteomes" id="UP000535182"/>
    </source>
</evidence>
<proteinExistence type="predicted"/>
<gene>
    <name evidence="1" type="ORF">HDF14_000840</name>
</gene>
<dbReference type="EMBL" id="JACHEB010000002">
    <property type="protein sequence ID" value="MBB5327235.1"/>
    <property type="molecule type" value="Genomic_DNA"/>
</dbReference>
<protein>
    <submittedName>
        <fullName evidence="1">Uncharacterized protein</fullName>
    </submittedName>
</protein>
<dbReference type="RefSeq" id="WP_260698019.1">
    <property type="nucleotide sequence ID" value="NZ_JACHEB010000002.1"/>
</dbReference>
<dbReference type="AlphaFoldDB" id="A0A9X0U2T6"/>
<accession>A0A9X0U2T6</accession>
<name>A0A9X0U2T6_9BACT</name>
<reference evidence="1 2" key="1">
    <citation type="submission" date="2020-08" db="EMBL/GenBank/DDBJ databases">
        <title>Genomic Encyclopedia of Type Strains, Phase IV (KMG-V): Genome sequencing to study the core and pangenomes of soil and plant-associated prokaryotes.</title>
        <authorList>
            <person name="Whitman W."/>
        </authorList>
    </citation>
    <scope>NUCLEOTIDE SEQUENCE [LARGE SCALE GENOMIC DNA]</scope>
    <source>
        <strain evidence="1 2">X5P2</strain>
    </source>
</reference>
<keyword evidence="2" id="KW-1185">Reference proteome</keyword>